<dbReference type="OrthoDB" id="5592990at2"/>
<reference evidence="2" key="1">
    <citation type="submission" date="2018-01" db="EMBL/GenBank/DDBJ databases">
        <authorList>
            <person name="Yu X.-D."/>
        </authorList>
    </citation>
    <scope>NUCLEOTIDE SEQUENCE</scope>
    <source>
        <strain evidence="2">ZX-21</strain>
    </source>
</reference>
<dbReference type="Proteomes" id="UP000237222">
    <property type="component" value="Unassembled WGS sequence"/>
</dbReference>
<feature type="chain" id="PRO_5015677988" evidence="1">
    <location>
        <begin position="20"/>
        <end position="457"/>
    </location>
</feature>
<dbReference type="AlphaFoldDB" id="A0A2S4HFB3"/>
<keyword evidence="1" id="KW-0732">Signal</keyword>
<comment type="caution">
    <text evidence="2">The sequence shown here is derived from an EMBL/GenBank/DDBJ whole genome shotgun (WGS) entry which is preliminary data.</text>
</comment>
<evidence type="ECO:0000256" key="1">
    <source>
        <dbReference type="SAM" id="SignalP"/>
    </source>
</evidence>
<dbReference type="RefSeq" id="WP_103684494.1">
    <property type="nucleotide sequence ID" value="NZ_PQGG01000026.1"/>
</dbReference>
<sequence>MRHHFSNYFPVILFSSLLAACGGGSGGGDGDSPNISLPDAQAASGVFLDSPVQGLAYQTPTYSGVTDGDGRFQYSEGEDVTFTLFGNTLGPVPAAQAITPFDFIENAQFADIALNLVRLLISVDVDGDLSTINLPASGTSTINFDQPGESFEQDQSVLNFVANNSNTTLASESNAQQHISDTLEEYGANVEVDLRNTVVHAELIDDRCPNPDERAIITYEFTDTDVTISGNYRYDEFCNAIDYGSDFVEPTPNDIQPLPNPIAIADFMSGDLANIFYCGDAICSLQELNRVNEDLATAHSAGSKHFRATITNRGSIQRYYVALEGYTVNFAGRTGSSVITTSNCPESTKGGYDYVFGTSEFSRVGSDGFESRNNNTCVVEGGSTSVRSYSENDPSGDSIFPCVNFPVCTYSELNRYDEGVDDDNRNFRKDRTHLAGTKQFSSISQKGVIYYTTLTLD</sequence>
<dbReference type="EMBL" id="PQGG01000026">
    <property type="protein sequence ID" value="POP52676.1"/>
    <property type="molecule type" value="Genomic_DNA"/>
</dbReference>
<evidence type="ECO:0000313" key="3">
    <source>
        <dbReference type="Proteomes" id="UP000237222"/>
    </source>
</evidence>
<accession>A0A2S4HFB3</accession>
<dbReference type="PROSITE" id="PS51257">
    <property type="entry name" value="PROKAR_LIPOPROTEIN"/>
    <property type="match status" value="1"/>
</dbReference>
<protein>
    <submittedName>
        <fullName evidence="2">Uncharacterized protein</fullName>
    </submittedName>
</protein>
<feature type="signal peptide" evidence="1">
    <location>
        <begin position="1"/>
        <end position="19"/>
    </location>
</feature>
<proteinExistence type="predicted"/>
<name>A0A2S4HFB3_9GAMM</name>
<evidence type="ECO:0000313" key="2">
    <source>
        <dbReference type="EMBL" id="POP52676.1"/>
    </source>
</evidence>
<organism evidence="2 3">
    <name type="scientific">Zhongshania marina</name>
    <dbReference type="NCBI Taxonomy" id="2304603"/>
    <lineage>
        <taxon>Bacteria</taxon>
        <taxon>Pseudomonadati</taxon>
        <taxon>Pseudomonadota</taxon>
        <taxon>Gammaproteobacteria</taxon>
        <taxon>Cellvibrionales</taxon>
        <taxon>Spongiibacteraceae</taxon>
        <taxon>Zhongshania</taxon>
    </lineage>
</organism>
<gene>
    <name evidence="2" type="ORF">C0068_10740</name>
</gene>